<evidence type="ECO:0000256" key="1">
    <source>
        <dbReference type="ARBA" id="ARBA00009156"/>
    </source>
</evidence>
<evidence type="ECO:0000256" key="2">
    <source>
        <dbReference type="ARBA" id="ARBA00022679"/>
    </source>
</evidence>
<dbReference type="Pfam" id="PF00370">
    <property type="entry name" value="FGGY_N"/>
    <property type="match status" value="1"/>
</dbReference>
<name>A0A7W9L2R9_9HYPH</name>
<dbReference type="InterPro" id="IPR006003">
    <property type="entry name" value="FGGY_RbtK-like"/>
</dbReference>
<keyword evidence="7" id="KW-1185">Reference proteome</keyword>
<dbReference type="Gene3D" id="3.30.420.40">
    <property type="match status" value="1"/>
</dbReference>
<dbReference type="GO" id="GO:0019321">
    <property type="term" value="P:pentose metabolic process"/>
    <property type="evidence" value="ECO:0007669"/>
    <property type="project" value="TreeGrafter"/>
</dbReference>
<dbReference type="Proteomes" id="UP000523821">
    <property type="component" value="Unassembled WGS sequence"/>
</dbReference>
<dbReference type="GO" id="GO:0019150">
    <property type="term" value="F:D-ribulokinase activity"/>
    <property type="evidence" value="ECO:0007669"/>
    <property type="project" value="TreeGrafter"/>
</dbReference>
<dbReference type="Gene3D" id="1.20.58.2240">
    <property type="match status" value="1"/>
</dbReference>
<dbReference type="RefSeq" id="WP_183856909.1">
    <property type="nucleotide sequence ID" value="NZ_JACHOO010000005.1"/>
</dbReference>
<dbReference type="NCBIfam" id="TIGR01315">
    <property type="entry name" value="5C_CHO_kinase"/>
    <property type="match status" value="1"/>
</dbReference>
<protein>
    <submittedName>
        <fullName evidence="6">FGGY-family pentulose kinase</fullName>
    </submittedName>
</protein>
<dbReference type="InterPro" id="IPR018484">
    <property type="entry name" value="FGGY_N"/>
</dbReference>
<dbReference type="AlphaFoldDB" id="A0A7W9L2R9"/>
<comment type="similarity">
    <text evidence="1">Belongs to the FGGY kinase family.</text>
</comment>
<evidence type="ECO:0000313" key="7">
    <source>
        <dbReference type="Proteomes" id="UP000523821"/>
    </source>
</evidence>
<dbReference type="Pfam" id="PF02782">
    <property type="entry name" value="FGGY_C"/>
    <property type="match status" value="1"/>
</dbReference>
<keyword evidence="3 6" id="KW-0418">Kinase</keyword>
<sequence length="538" mass="56027">MGDLVCAVDAGTGSVRAGLYDRKGALRARATRPIGMSRPVPGWAEQDSEAIWRAAAVAVRTALAEAAASADDVAALGFDATCSLVLRAADGTPLDLGGAGEGGRFDTIAWLDHRAAAEAALCDATGHAVLAYSGGRISPEMQIPKLVWLKRQRPDLWRRLGLAFDLADFLTWRATGAAARSQSTLACKWTYLPQRGGWQRDFLDGVGLGDLMDRAGLPERATPVGGVVGTLSPAAAGELGLAAGIPVASGLIDAYAGALGTIGGHDAAERHEHFALIAGTSSCVMGFSADPRPATAVWGPYLGAALPDLWIAEAGQSASGALLDHLVRAHGTTPDGATHGAIATRIEALRAEAGGDLAAELHVLPDFHGNRTPFADPRPRGVLSGLALDSSFDGLCRLYWRTAVAIALGLRQVVEHLEAQGYSPRHLHAAGGHARSPLLMQLYADALGRPVTRSGGEDAVLLGTASTAAAAAGWHDSVAAACAAMRQDGRSFLPDPRAARAHARDYRILRRMQAHRLEIEAMAADAIVPPPLPERTAP</sequence>
<dbReference type="PIRSF" id="PIRSF000538">
    <property type="entry name" value="GlpK"/>
    <property type="match status" value="1"/>
</dbReference>
<dbReference type="InterPro" id="IPR000577">
    <property type="entry name" value="Carb_kinase_FGGY"/>
</dbReference>
<reference evidence="6 7" key="1">
    <citation type="submission" date="2020-08" db="EMBL/GenBank/DDBJ databases">
        <title>Genomic Encyclopedia of Type Strains, Phase IV (KMG-IV): sequencing the most valuable type-strain genomes for metagenomic binning, comparative biology and taxonomic classification.</title>
        <authorList>
            <person name="Goeker M."/>
        </authorList>
    </citation>
    <scope>NUCLEOTIDE SEQUENCE [LARGE SCALE GENOMIC DNA]</scope>
    <source>
        <strain evidence="6 7">DSM 16268</strain>
    </source>
</reference>
<dbReference type="PANTHER" id="PTHR43435">
    <property type="entry name" value="RIBULOKINASE"/>
    <property type="match status" value="1"/>
</dbReference>
<evidence type="ECO:0000256" key="3">
    <source>
        <dbReference type="ARBA" id="ARBA00022777"/>
    </source>
</evidence>
<dbReference type="InterPro" id="IPR043129">
    <property type="entry name" value="ATPase_NBD"/>
</dbReference>
<evidence type="ECO:0000259" key="4">
    <source>
        <dbReference type="Pfam" id="PF00370"/>
    </source>
</evidence>
<dbReference type="GO" id="GO:0005737">
    <property type="term" value="C:cytoplasm"/>
    <property type="evidence" value="ECO:0007669"/>
    <property type="project" value="TreeGrafter"/>
</dbReference>
<dbReference type="PANTHER" id="PTHR43435:SF4">
    <property type="entry name" value="FGGY CARBOHYDRATE KINASE DOMAIN-CONTAINING PROTEIN"/>
    <property type="match status" value="1"/>
</dbReference>
<feature type="domain" description="Carbohydrate kinase FGGY C-terminal" evidence="5">
    <location>
        <begin position="275"/>
        <end position="472"/>
    </location>
</feature>
<dbReference type="InterPro" id="IPR018485">
    <property type="entry name" value="FGGY_C"/>
</dbReference>
<evidence type="ECO:0000313" key="6">
    <source>
        <dbReference type="EMBL" id="MBB5753774.1"/>
    </source>
</evidence>
<accession>A0A7W9L2R9</accession>
<organism evidence="6 7">
    <name type="scientific">Prosthecomicrobium pneumaticum</name>
    <dbReference type="NCBI Taxonomy" id="81895"/>
    <lineage>
        <taxon>Bacteria</taxon>
        <taxon>Pseudomonadati</taxon>
        <taxon>Pseudomonadota</taxon>
        <taxon>Alphaproteobacteria</taxon>
        <taxon>Hyphomicrobiales</taxon>
        <taxon>Kaistiaceae</taxon>
        <taxon>Prosthecomicrobium</taxon>
    </lineage>
</organism>
<comment type="caution">
    <text evidence="6">The sequence shown here is derived from an EMBL/GenBank/DDBJ whole genome shotgun (WGS) entry which is preliminary data.</text>
</comment>
<proteinExistence type="inferred from homology"/>
<dbReference type="SUPFAM" id="SSF53067">
    <property type="entry name" value="Actin-like ATPase domain"/>
    <property type="match status" value="2"/>
</dbReference>
<evidence type="ECO:0000259" key="5">
    <source>
        <dbReference type="Pfam" id="PF02782"/>
    </source>
</evidence>
<keyword evidence="2" id="KW-0808">Transferase</keyword>
<dbReference type="EMBL" id="JACHOO010000005">
    <property type="protein sequence ID" value="MBB5753774.1"/>
    <property type="molecule type" value="Genomic_DNA"/>
</dbReference>
<feature type="domain" description="Carbohydrate kinase FGGY N-terminal" evidence="4">
    <location>
        <begin position="5"/>
        <end position="260"/>
    </location>
</feature>
<gene>
    <name evidence="6" type="ORF">GGQ63_002844</name>
</gene>